<evidence type="ECO:0000256" key="1">
    <source>
        <dbReference type="SAM" id="SignalP"/>
    </source>
</evidence>
<feature type="chain" id="PRO_5024434012" evidence="1">
    <location>
        <begin position="20"/>
        <end position="202"/>
    </location>
</feature>
<dbReference type="AlphaFoldDB" id="A0A5R8K716"/>
<dbReference type="OrthoDB" id="3078298at2"/>
<protein>
    <submittedName>
        <fullName evidence="2">Uncharacterized protein</fullName>
    </submittedName>
</protein>
<evidence type="ECO:0000313" key="2">
    <source>
        <dbReference type="EMBL" id="TLD68163.1"/>
    </source>
</evidence>
<accession>A0A5R8K716</accession>
<evidence type="ECO:0000313" key="3">
    <source>
        <dbReference type="Proteomes" id="UP000306196"/>
    </source>
</evidence>
<organism evidence="2 3">
    <name type="scientific">Phragmitibacter flavus</name>
    <dbReference type="NCBI Taxonomy" id="2576071"/>
    <lineage>
        <taxon>Bacteria</taxon>
        <taxon>Pseudomonadati</taxon>
        <taxon>Verrucomicrobiota</taxon>
        <taxon>Verrucomicrobiia</taxon>
        <taxon>Verrucomicrobiales</taxon>
        <taxon>Verrucomicrobiaceae</taxon>
        <taxon>Phragmitibacter</taxon>
    </lineage>
</organism>
<keyword evidence="1" id="KW-0732">Signal</keyword>
<dbReference type="Proteomes" id="UP000306196">
    <property type="component" value="Unassembled WGS sequence"/>
</dbReference>
<reference evidence="2 3" key="1">
    <citation type="submission" date="2019-05" db="EMBL/GenBank/DDBJ databases">
        <title>Verrucobacter flavum gen. nov., sp. nov. a new member of the family Verrucomicrobiaceae.</title>
        <authorList>
            <person name="Szuroczki S."/>
            <person name="Abbaszade G."/>
            <person name="Szabo A."/>
            <person name="Felfoldi T."/>
            <person name="Schumann P."/>
            <person name="Boka K."/>
            <person name="Keki Z."/>
            <person name="Toumi M."/>
            <person name="Toth E."/>
        </authorList>
    </citation>
    <scope>NUCLEOTIDE SEQUENCE [LARGE SCALE GENOMIC DNA]</scope>
    <source>
        <strain evidence="2 3">MG-N-17</strain>
    </source>
</reference>
<gene>
    <name evidence="2" type="ORF">FEM03_24120</name>
</gene>
<dbReference type="EMBL" id="VAUV01000034">
    <property type="protein sequence ID" value="TLD68163.1"/>
    <property type="molecule type" value="Genomic_DNA"/>
</dbReference>
<proteinExistence type="predicted"/>
<name>A0A5R8K716_9BACT</name>
<sequence>MSRLVLSLIATTLLAATHAAEPPPATLPFDPETISRLSLDGKPRSLAIRQGDNTWLGYDLERATIFRTWQAPKGKSGLIKKDFTTKSTGTSWFKDDSDTPWKLQRGDSTLPLQIRYLGCSHRQDHIELRWELRHDTHIINLHERIPLAAAPASDRVLRELRATPLAANESLLPPFDTTWTWSPSSSPAITGTDWHRLTLTKP</sequence>
<feature type="signal peptide" evidence="1">
    <location>
        <begin position="1"/>
        <end position="19"/>
    </location>
</feature>
<comment type="caution">
    <text evidence="2">The sequence shown here is derived from an EMBL/GenBank/DDBJ whole genome shotgun (WGS) entry which is preliminary data.</text>
</comment>
<dbReference type="RefSeq" id="WP_138088989.1">
    <property type="nucleotide sequence ID" value="NZ_VAUV01000034.1"/>
</dbReference>
<keyword evidence="3" id="KW-1185">Reference proteome</keyword>